<comment type="similarity">
    <text evidence="2 6">Belongs to the dTDP-4-dehydrorhamnose reductase family.</text>
</comment>
<dbReference type="GO" id="GO:0008831">
    <property type="term" value="F:dTDP-4-dehydrorhamnose reductase activity"/>
    <property type="evidence" value="ECO:0007669"/>
    <property type="project" value="UniProtKB-EC"/>
</dbReference>
<dbReference type="PANTHER" id="PTHR10491:SF4">
    <property type="entry name" value="METHIONINE ADENOSYLTRANSFERASE 2 SUBUNIT BETA"/>
    <property type="match status" value="1"/>
</dbReference>
<protein>
    <recommendedName>
        <fullName evidence="4 6">dTDP-4-dehydrorhamnose reductase</fullName>
        <ecNumber evidence="3 6">1.1.1.133</ecNumber>
    </recommendedName>
</protein>
<name>A0ABT4VPC0_9HYPH</name>
<comment type="catalytic activity">
    <reaction evidence="5 6">
        <text>dTDP-beta-L-rhamnose + NADP(+) = dTDP-4-dehydro-beta-L-rhamnose + NADPH + H(+)</text>
        <dbReference type="Rhea" id="RHEA:21796"/>
        <dbReference type="ChEBI" id="CHEBI:15378"/>
        <dbReference type="ChEBI" id="CHEBI:57510"/>
        <dbReference type="ChEBI" id="CHEBI:57783"/>
        <dbReference type="ChEBI" id="CHEBI:58349"/>
        <dbReference type="ChEBI" id="CHEBI:62830"/>
        <dbReference type="EC" id="1.1.1.133"/>
    </reaction>
</comment>
<evidence type="ECO:0000313" key="8">
    <source>
        <dbReference type="EMBL" id="MDA4846559.1"/>
    </source>
</evidence>
<comment type="pathway">
    <text evidence="1 6">Carbohydrate biosynthesis; dTDP-L-rhamnose biosynthesis.</text>
</comment>
<dbReference type="Pfam" id="PF04321">
    <property type="entry name" value="RmlD_sub_bind"/>
    <property type="match status" value="1"/>
</dbReference>
<dbReference type="Gene3D" id="3.40.50.720">
    <property type="entry name" value="NAD(P)-binding Rossmann-like Domain"/>
    <property type="match status" value="1"/>
</dbReference>
<evidence type="ECO:0000256" key="5">
    <source>
        <dbReference type="ARBA" id="ARBA00048200"/>
    </source>
</evidence>
<evidence type="ECO:0000259" key="7">
    <source>
        <dbReference type="Pfam" id="PF04321"/>
    </source>
</evidence>
<accession>A0ABT4VPC0</accession>
<dbReference type="Proteomes" id="UP001148313">
    <property type="component" value="Unassembled WGS sequence"/>
</dbReference>
<dbReference type="EC" id="1.1.1.133" evidence="3 6"/>
<evidence type="ECO:0000256" key="6">
    <source>
        <dbReference type="RuleBase" id="RU364082"/>
    </source>
</evidence>
<keyword evidence="6" id="KW-0521">NADP</keyword>
<evidence type="ECO:0000256" key="1">
    <source>
        <dbReference type="ARBA" id="ARBA00004781"/>
    </source>
</evidence>
<organism evidence="8 9">
    <name type="scientific">Hoeflea poritis</name>
    <dbReference type="NCBI Taxonomy" id="2993659"/>
    <lineage>
        <taxon>Bacteria</taxon>
        <taxon>Pseudomonadati</taxon>
        <taxon>Pseudomonadota</taxon>
        <taxon>Alphaproteobacteria</taxon>
        <taxon>Hyphomicrobiales</taxon>
        <taxon>Rhizobiaceae</taxon>
        <taxon>Hoeflea</taxon>
    </lineage>
</organism>
<proteinExistence type="inferred from homology"/>
<reference evidence="8" key="1">
    <citation type="submission" date="2022-11" db="EMBL/GenBank/DDBJ databases">
        <title>Hoeflea poritis sp. nov., isolated from scleractinian coral Porites lutea.</title>
        <authorList>
            <person name="Zhang G."/>
            <person name="Wei Q."/>
            <person name="Cai L."/>
        </authorList>
    </citation>
    <scope>NUCLEOTIDE SEQUENCE</scope>
    <source>
        <strain evidence="8">E7-10</strain>
    </source>
</reference>
<evidence type="ECO:0000256" key="2">
    <source>
        <dbReference type="ARBA" id="ARBA00010944"/>
    </source>
</evidence>
<evidence type="ECO:0000256" key="4">
    <source>
        <dbReference type="ARBA" id="ARBA00017099"/>
    </source>
</evidence>
<comment type="cofactor">
    <cofactor evidence="6">
        <name>Mg(2+)</name>
        <dbReference type="ChEBI" id="CHEBI:18420"/>
    </cofactor>
    <text evidence="6">Binds 1 Mg(2+) ion per monomer.</text>
</comment>
<dbReference type="InterPro" id="IPR029903">
    <property type="entry name" value="RmlD-like-bd"/>
</dbReference>
<dbReference type="SUPFAM" id="SSF51735">
    <property type="entry name" value="NAD(P)-binding Rossmann-fold domains"/>
    <property type="match status" value="1"/>
</dbReference>
<comment type="function">
    <text evidence="6">Catalyzes the reduction of dTDP-6-deoxy-L-lyxo-4-hexulose to yield dTDP-L-rhamnose.</text>
</comment>
<feature type="domain" description="RmlD-like substrate binding" evidence="7">
    <location>
        <begin position="1"/>
        <end position="273"/>
    </location>
</feature>
<dbReference type="EMBL" id="JAPJZH010000008">
    <property type="protein sequence ID" value="MDA4846559.1"/>
    <property type="molecule type" value="Genomic_DNA"/>
</dbReference>
<dbReference type="Gene3D" id="3.90.25.10">
    <property type="entry name" value="UDP-galactose 4-epimerase, domain 1"/>
    <property type="match status" value="1"/>
</dbReference>
<dbReference type="CDD" id="cd05254">
    <property type="entry name" value="dTDP_HR_like_SDR_e"/>
    <property type="match status" value="1"/>
</dbReference>
<evidence type="ECO:0000313" key="9">
    <source>
        <dbReference type="Proteomes" id="UP001148313"/>
    </source>
</evidence>
<sequence length="293" mass="31797">MRILVTGTKGQVSRCLQDMAQDRGDVELVAVGRPELDLLKPAEVRDVVARHRPDVVVSAAAYTGVDQAEDEPDIAFAVNETGAGAVAAAARVMGAPVIHLSTDYVFSGELDRPYREDDQPDPQSVYGASKLAGERAVAAANEQHIILRTSWVYSPYGKNFRNTMLRLAETRDEIPVVDDQIGNPTSAHEIADTILSICLGPLAQSEVTPWGVFHLAGKEAMSWADFAEKIMRESSVKGGPFAKIRRITSAEYPTRARRPMNSRLAASRLAACFPKAGKYRSRPAGSDDRPHAG</sequence>
<dbReference type="InterPro" id="IPR036291">
    <property type="entry name" value="NAD(P)-bd_dom_sf"/>
</dbReference>
<dbReference type="RefSeq" id="WP_271090326.1">
    <property type="nucleotide sequence ID" value="NZ_JAPJZH010000008.1"/>
</dbReference>
<keyword evidence="6 8" id="KW-0560">Oxidoreductase</keyword>
<evidence type="ECO:0000256" key="3">
    <source>
        <dbReference type="ARBA" id="ARBA00012929"/>
    </source>
</evidence>
<dbReference type="NCBIfam" id="TIGR01214">
    <property type="entry name" value="rmlD"/>
    <property type="match status" value="1"/>
</dbReference>
<gene>
    <name evidence="8" type="primary">rfbD</name>
    <name evidence="8" type="ORF">OOZ53_14440</name>
</gene>
<dbReference type="PANTHER" id="PTHR10491">
    <property type="entry name" value="DTDP-4-DEHYDRORHAMNOSE REDUCTASE"/>
    <property type="match status" value="1"/>
</dbReference>
<comment type="caution">
    <text evidence="8">The sequence shown here is derived from an EMBL/GenBank/DDBJ whole genome shotgun (WGS) entry which is preliminary data.</text>
</comment>
<dbReference type="InterPro" id="IPR005913">
    <property type="entry name" value="dTDP_dehydrorham_reduct"/>
</dbReference>
<keyword evidence="9" id="KW-1185">Reference proteome</keyword>